<sequence length="1392" mass="152859">MSRFHPHMQHHSRRTGSAARMKMRHVIDMTQVDAVEEDEASDVGDSSAEVSGNETVESEKEKKMQVIQEEGELEEEEEEEEPERQVLPGDLLHALATLETFRRMADAGIDDEWGIGAGTVRQMAYFNSVGAAGKLSRRGNPNGCHRDAQQQNGNGGDGVAADIEVNLDGRVPTRAKFSRGEAMYDVSPPAPALPVDYKMPNTVSHDSSPSPQIPIEPLAEWLSFLTDPDHLEKVKYILENAATPYDYFRIDERINEAYQQHEISHDIILTGNTYAPWQSAVARRSAAETDVPNVPIVRELRIDITTLHPSAIYRLEQLRRRQLKQRVLPMRMDVWVEEKEFEWARQRTKEKRAAQRLEREKERQRLQAEEEKERKRLAEEKRKQQEETVRRHLGLSLTTSHRDRRNDEQDHSDRSSEMSPVPSNISSPSPPPPQIFHEVQESVPFPFTPSSPTVTSSQPVIPTSTRPTPASPTPRPRSAKFAEKTNTPSGVIDLTAVDGPIPVPRRIKFKFKGASSSLSNSNQQRPVASTIKSPAIDVGQGSSSQQFTPKAAVLSSFTSIAEGAPVSSLSHTNANDWDLPNGATRRRRPPPILSHASLVESGIASGSSARVDVTSTRTERDKGGLFPVSAQDSSLRRGTPVEEEVPAQQDSPRGISTTSSRKHRDSQRSTSTKQVVEKLGIMLTDQQAAETSAGRHNDNANKVVIDLTLALDGDEVDAVRPISNCIFRRNSVVLPSSRARRIVVIPDDSDEPSYVTSSQSQLQDEEDEARVEELDILGEANPDDSPDCAVQVDGVMPGFIEESSRVNKGKVSSSAAARSRQVIIIIDDDDEEEGVDSAPKTTTISSTSSRAAPQSPPHPEPISAEEVLTVNTTPATSMERDTSEKASASDVSKQQDTYADMMVDNELEPVSFEDTRSWQLQQDSQPAEPAALQSPDNNKGPQRTSAHKGKARADQLNLTITTPSNDLAQQGERGEKWATSSKVMQIRGITGPTATDTDTSADTTSANTPLRSPAPVLPLELAAELAPSRLVPVSLVPLSTNVPPTSPAPVERPALSLPLVPIVPSASPASAAPLPATDRADVMSPMPEPSVTVQTVLMPVESQPQSVPISARSALARQRQSEAFYAALASSFLNRCGATPSLPNVYEAGSSSQIRHPPPGLWFNSSEGTSQSSSTPPDHYMLQQHAGMTTTCDPRDVFGRVKPEVLDIASTSESKRNDVQTSSDNERQEPDEDGDGVVERDDYMAHARHSGESSPAEPPTMKATITETHAASQPQPVDVSDDEYEIQETTWHRKGRSSRGKRKNYAEVPLEDIRPHKRQRTSATSSNSRARVYDVDSDDSDEEEPIWVSGRNLRYGETALEVCIPIRRRPFSPSPRPRPRIPRPNLKIILKV</sequence>
<proteinExistence type="predicted"/>
<evidence type="ECO:0000313" key="2">
    <source>
        <dbReference type="Proteomes" id="UP001243375"/>
    </source>
</evidence>
<keyword evidence="2" id="KW-1185">Reference proteome</keyword>
<accession>A0ACC2WU02</accession>
<name>A0ACC2WU02_9TREE</name>
<reference evidence="1" key="1">
    <citation type="submission" date="2023-04" db="EMBL/GenBank/DDBJ databases">
        <title>Draft Genome sequencing of Naganishia species isolated from polar environments using Oxford Nanopore Technology.</title>
        <authorList>
            <person name="Leo P."/>
            <person name="Venkateswaran K."/>
        </authorList>
    </citation>
    <scope>NUCLEOTIDE SEQUENCE</scope>
    <source>
        <strain evidence="1">MNA-CCFEE 5425</strain>
    </source>
</reference>
<organism evidence="1 2">
    <name type="scientific">Naganishia vaughanmartiniae</name>
    <dbReference type="NCBI Taxonomy" id="1424756"/>
    <lineage>
        <taxon>Eukaryota</taxon>
        <taxon>Fungi</taxon>
        <taxon>Dikarya</taxon>
        <taxon>Basidiomycota</taxon>
        <taxon>Agaricomycotina</taxon>
        <taxon>Tremellomycetes</taxon>
        <taxon>Filobasidiales</taxon>
        <taxon>Filobasidiaceae</taxon>
        <taxon>Naganishia</taxon>
    </lineage>
</organism>
<gene>
    <name evidence="1" type="ORF">QFC22_005733</name>
</gene>
<dbReference type="Proteomes" id="UP001243375">
    <property type="component" value="Unassembled WGS sequence"/>
</dbReference>
<protein>
    <submittedName>
        <fullName evidence="1">Uncharacterized protein</fullName>
    </submittedName>
</protein>
<comment type="caution">
    <text evidence="1">The sequence shown here is derived from an EMBL/GenBank/DDBJ whole genome shotgun (WGS) entry which is preliminary data.</text>
</comment>
<evidence type="ECO:0000313" key="1">
    <source>
        <dbReference type="EMBL" id="KAJ9114281.1"/>
    </source>
</evidence>
<dbReference type="EMBL" id="JASBWU010000019">
    <property type="protein sequence ID" value="KAJ9114281.1"/>
    <property type="molecule type" value="Genomic_DNA"/>
</dbReference>